<evidence type="ECO:0000256" key="6">
    <source>
        <dbReference type="ARBA" id="ARBA00023125"/>
    </source>
</evidence>
<dbReference type="InterPro" id="IPR003657">
    <property type="entry name" value="WRKY_dom"/>
</dbReference>
<evidence type="ECO:0000259" key="12">
    <source>
        <dbReference type="PROSITE" id="PS50127"/>
    </source>
</evidence>
<keyword evidence="5" id="KW-0805">Transcription regulation</keyword>
<accession>A0ABR2AKZ1</accession>
<feature type="compositionally biased region" description="Polar residues" evidence="11">
    <location>
        <begin position="1333"/>
        <end position="1343"/>
    </location>
</feature>
<dbReference type="SUPFAM" id="SSF54495">
    <property type="entry name" value="UBC-like"/>
    <property type="match status" value="1"/>
</dbReference>
<feature type="region of interest" description="Disordered" evidence="11">
    <location>
        <begin position="309"/>
        <end position="335"/>
    </location>
</feature>
<proteinExistence type="predicted"/>
<feature type="region of interest" description="Disordered" evidence="11">
    <location>
        <begin position="975"/>
        <end position="997"/>
    </location>
</feature>
<reference evidence="14 15" key="1">
    <citation type="journal article" date="2024" name="G3 (Bethesda)">
        <title>Genome assembly of Hibiscus sabdariffa L. provides insights into metabolisms of medicinal natural products.</title>
        <authorList>
            <person name="Kim T."/>
        </authorList>
    </citation>
    <scope>NUCLEOTIDE SEQUENCE [LARGE SCALE GENOMIC DNA]</scope>
    <source>
        <strain evidence="14">TK-2024</strain>
        <tissue evidence="14">Old leaves</tissue>
    </source>
</reference>
<evidence type="ECO:0000256" key="8">
    <source>
        <dbReference type="ARBA" id="ARBA00023242"/>
    </source>
</evidence>
<keyword evidence="8" id="KW-0539">Nucleus</keyword>
<dbReference type="InterPro" id="IPR016135">
    <property type="entry name" value="UBQ-conjugating_enzyme/RWD"/>
</dbReference>
<dbReference type="Pfam" id="PF03106">
    <property type="entry name" value="WRKY"/>
    <property type="match status" value="1"/>
</dbReference>
<dbReference type="PROSITE" id="PS50811">
    <property type="entry name" value="WRKY"/>
    <property type="match status" value="1"/>
</dbReference>
<feature type="region of interest" description="Disordered" evidence="11">
    <location>
        <begin position="1139"/>
        <end position="1248"/>
    </location>
</feature>
<sequence length="1452" mass="160306">MENKPVVGDEDKAIKSSCAGEEMRDFIVINKGEHGRQIKEEDDNTKAWVKKKDISTAIKEQDHEIQSTKAKMGEVKEENERLKLLLCQIAKDYQSLQTRFLQKVEANKSSTMSAASGHEENEQHHHLISLSLGTCSSSDPPKMMKEERKFSQHNNGGLELGLECKFEPDGSTTAPEKNNNPSSESSLGKTEEEVSPPSKILKTMTSEDEEDVSEPMQLKKTRVSVRTRCDTPTMNDGCQWRKYGQKIAKGNPCPRAYYRCTLSPTCPVRKQVQRCAEDMSILITTYEGNHNHPLPLNATAMASTTSAAASMLQSQSSSSQPGLGTSVSAPTASMSSSSANHLHALNFNFGQNSRPYHQYKIPNSSISTCNSHPTITLDLTAPPPNNSSYFSRFSNAPRASLNFSSLPSSSLELLSNTQASWKNSSHITFGAAFPNHGPLAYPGWQSPYKQLTNQSLSETITAATKAITSNPSFCSALAAALTSFVGNGDGNGNERKWGESSLSMKTARQAVENEVGYLGRSSYMNNHQQQQQNQGSLLLFPISKTDSDHPADNSNHINESRSQTRLLSLQLLEDWFDCITAGPISDVGLPSLCPDEVISIQSDDLILEAFKRKRDNQVGARQKDCWECELFSNFRYSERHAALNEIKDRKTAVYQQLENGAMRKFIDLCKLCCVASEDAYLASLPLKRLASSILLILPMQCNPWRVDSNMQSLATKKAVRMSTPARKRLMRDFKRLQQDPPAGISGAPQDNNIMLWNAVIFGPDDTPWDGGTFKLFLQFAEDYPNKPPTVRFVSRMFHPNIYADGSICLDILQNQWSPIYDVAAILTSIQSLLCDPNPNSPANSEAARMFSENKREYNRRVRERTRTSSLLHFSDFQIWKLGIFIVLGSTEMGKSPAKWIKTLLLGKKSSKSNFSQGREKLNSANKGEVLVSSKVTKSDLSVDPPSISAPIPVSSTWNAVDSDKGIPAQVTYDGHIPSPKADGSDATAGGLGNPENPNKIKLDQAAATVQAAFRGLLSSPKSCSLIDDEIICWKARRAFRTLKGIIRLQALIRGHMVRRQAVATLCCTWGIVKLQALARGQKVRCSAIAVEVQGKHLRLLQLLASSPAILPLGLQYGPEEPNSSWQWLQRWTKSRFWRSPSKPIRSGKTNCSVRKPSNGKVVNGSSHSTSEYEKNKQGLRRGSGNSAADSVREHPQNELERVKRNLRKLSDSSKEVSDKCDVVNDKTKKTQKKPPSSNDSDVSEHEYAEKMRDVPATLSKLSNLEADLKLSSEDASLDEPNICPAVDLPDAENNGKIEQMPVTEELSSKDEQVSDESSKANKRRDSFPAKIDNQANGFNNNPKVPSYMAPTESVKARLRGQGSPRFTHEGAEKDGLNRRHSLPSSTNNNKSSPSSRAQTRVRVAGKGSIFSDKSQSSSKDANDKALKGEWRSYTTVIISMKQSLLSAALIVE</sequence>
<evidence type="ECO:0000259" key="13">
    <source>
        <dbReference type="PROSITE" id="PS50811"/>
    </source>
</evidence>
<dbReference type="SMART" id="SM00774">
    <property type="entry name" value="WRKY"/>
    <property type="match status" value="1"/>
</dbReference>
<dbReference type="Proteomes" id="UP001472677">
    <property type="component" value="Unassembled WGS sequence"/>
</dbReference>
<dbReference type="PANTHER" id="PTHR31429:SF97">
    <property type="entry name" value="WRKY TRANSCRIPTION FACTOR 36-RELATED"/>
    <property type="match status" value="1"/>
</dbReference>
<dbReference type="PROSITE" id="PS50127">
    <property type="entry name" value="UBC_2"/>
    <property type="match status" value="1"/>
</dbReference>
<dbReference type="PROSITE" id="PS00183">
    <property type="entry name" value="UBC_1"/>
    <property type="match status" value="1"/>
</dbReference>
<keyword evidence="15" id="KW-1185">Reference proteome</keyword>
<dbReference type="EMBL" id="JBBPBM010000600">
    <property type="protein sequence ID" value="KAK8493710.1"/>
    <property type="molecule type" value="Genomic_DNA"/>
</dbReference>
<evidence type="ECO:0000256" key="7">
    <source>
        <dbReference type="ARBA" id="ARBA00023163"/>
    </source>
</evidence>
<evidence type="ECO:0000313" key="15">
    <source>
        <dbReference type="Proteomes" id="UP001472677"/>
    </source>
</evidence>
<evidence type="ECO:0000256" key="3">
    <source>
        <dbReference type="ARBA" id="ARBA00022786"/>
    </source>
</evidence>
<dbReference type="SUPFAM" id="SSF118290">
    <property type="entry name" value="WRKY DNA-binding domain"/>
    <property type="match status" value="1"/>
</dbReference>
<feature type="compositionally biased region" description="Basic and acidic residues" evidence="11">
    <location>
        <begin position="1366"/>
        <end position="1377"/>
    </location>
</feature>
<feature type="region of interest" description="Disordered" evidence="11">
    <location>
        <begin position="1272"/>
        <end position="1426"/>
    </location>
</feature>
<feature type="compositionally biased region" description="Basic and acidic residues" evidence="11">
    <location>
        <begin position="1190"/>
        <end position="1228"/>
    </location>
</feature>
<dbReference type="Pfam" id="PF00612">
    <property type="entry name" value="IQ"/>
    <property type="match status" value="1"/>
</dbReference>
<name>A0ABR2AKZ1_9ROSI</name>
<feature type="active site" description="Glycyl thioester intermediate" evidence="9">
    <location>
        <position position="808"/>
    </location>
</feature>
<feature type="domain" description="WRKY" evidence="13">
    <location>
        <begin position="229"/>
        <end position="295"/>
    </location>
</feature>
<dbReference type="InterPro" id="IPR000048">
    <property type="entry name" value="IQ_motif_EF-hand-BS"/>
</dbReference>
<dbReference type="InterPro" id="IPR025064">
    <property type="entry name" value="DUF4005"/>
</dbReference>
<keyword evidence="6" id="KW-0238">DNA-binding</keyword>
<protein>
    <submittedName>
        <fullName evidence="14">Uncharacterized protein</fullName>
    </submittedName>
</protein>
<feature type="region of interest" description="Disordered" evidence="11">
    <location>
        <begin position="154"/>
        <end position="219"/>
    </location>
</feature>
<comment type="caution">
    <text evidence="14">The sequence shown here is derived from an EMBL/GenBank/DDBJ whole genome shotgun (WGS) entry which is preliminary data.</text>
</comment>
<dbReference type="Gene3D" id="2.20.25.80">
    <property type="entry name" value="WRKY domain"/>
    <property type="match status" value="1"/>
</dbReference>
<evidence type="ECO:0000256" key="4">
    <source>
        <dbReference type="ARBA" id="ARBA00022860"/>
    </source>
</evidence>
<evidence type="ECO:0000256" key="9">
    <source>
        <dbReference type="PROSITE-ProRule" id="PRU10133"/>
    </source>
</evidence>
<dbReference type="InterPro" id="IPR023313">
    <property type="entry name" value="UBQ-conjugating_AS"/>
</dbReference>
<dbReference type="InterPro" id="IPR044810">
    <property type="entry name" value="WRKY_plant"/>
</dbReference>
<organism evidence="14 15">
    <name type="scientific">Hibiscus sabdariffa</name>
    <name type="common">roselle</name>
    <dbReference type="NCBI Taxonomy" id="183260"/>
    <lineage>
        <taxon>Eukaryota</taxon>
        <taxon>Viridiplantae</taxon>
        <taxon>Streptophyta</taxon>
        <taxon>Embryophyta</taxon>
        <taxon>Tracheophyta</taxon>
        <taxon>Spermatophyta</taxon>
        <taxon>Magnoliopsida</taxon>
        <taxon>eudicotyledons</taxon>
        <taxon>Gunneridae</taxon>
        <taxon>Pentapetalae</taxon>
        <taxon>rosids</taxon>
        <taxon>malvids</taxon>
        <taxon>Malvales</taxon>
        <taxon>Malvaceae</taxon>
        <taxon>Malvoideae</taxon>
        <taxon>Hibiscus</taxon>
    </lineage>
</organism>
<feature type="compositionally biased region" description="Low complexity" evidence="11">
    <location>
        <begin position="175"/>
        <end position="186"/>
    </location>
</feature>
<keyword evidence="10" id="KW-0175">Coiled coil</keyword>
<keyword evidence="4" id="KW-0112">Calmodulin-binding</keyword>
<gene>
    <name evidence="14" type="ORF">V6N12_019297</name>
</gene>
<keyword evidence="2" id="KW-0808">Transferase</keyword>
<dbReference type="PROSITE" id="PS50096">
    <property type="entry name" value="IQ"/>
    <property type="match status" value="1"/>
</dbReference>
<feature type="compositionally biased region" description="Low complexity" evidence="11">
    <location>
        <begin position="1382"/>
        <end position="1395"/>
    </location>
</feature>
<keyword evidence="3" id="KW-0833">Ubl conjugation pathway</keyword>
<dbReference type="Pfam" id="PF13178">
    <property type="entry name" value="DUF4005"/>
    <property type="match status" value="1"/>
</dbReference>
<feature type="compositionally biased region" description="Basic and acidic residues" evidence="11">
    <location>
        <begin position="1306"/>
        <end position="1327"/>
    </location>
</feature>
<evidence type="ECO:0000256" key="5">
    <source>
        <dbReference type="ARBA" id="ARBA00023015"/>
    </source>
</evidence>
<dbReference type="PANTHER" id="PTHR31429">
    <property type="entry name" value="WRKY TRANSCRIPTION FACTOR 36-RELATED"/>
    <property type="match status" value="1"/>
</dbReference>
<evidence type="ECO:0000256" key="11">
    <source>
        <dbReference type="SAM" id="MobiDB-lite"/>
    </source>
</evidence>
<evidence type="ECO:0000256" key="1">
    <source>
        <dbReference type="ARBA" id="ARBA00004123"/>
    </source>
</evidence>
<comment type="subcellular location">
    <subcellularLocation>
        <location evidence="1">Nucleus</location>
    </subcellularLocation>
</comment>
<evidence type="ECO:0000256" key="2">
    <source>
        <dbReference type="ARBA" id="ARBA00022679"/>
    </source>
</evidence>
<feature type="coiled-coil region" evidence="10">
    <location>
        <begin position="58"/>
        <end position="85"/>
    </location>
</feature>
<dbReference type="InterPro" id="IPR000608">
    <property type="entry name" value="UBC"/>
</dbReference>
<dbReference type="CDD" id="cd23790">
    <property type="entry name" value="UBCc_UBE2A_2B"/>
    <property type="match status" value="1"/>
</dbReference>
<keyword evidence="7" id="KW-0804">Transcription</keyword>
<dbReference type="SMART" id="SM00212">
    <property type="entry name" value="UBCc"/>
    <property type="match status" value="1"/>
</dbReference>
<feature type="domain" description="UBC core" evidence="12">
    <location>
        <begin position="724"/>
        <end position="870"/>
    </location>
</feature>
<evidence type="ECO:0000256" key="10">
    <source>
        <dbReference type="SAM" id="Coils"/>
    </source>
</evidence>
<dbReference type="Pfam" id="PF00179">
    <property type="entry name" value="UQ_con"/>
    <property type="match status" value="1"/>
</dbReference>
<dbReference type="InterPro" id="IPR036576">
    <property type="entry name" value="WRKY_dom_sf"/>
</dbReference>
<evidence type="ECO:0000313" key="14">
    <source>
        <dbReference type="EMBL" id="KAK8493710.1"/>
    </source>
</evidence>
<dbReference type="Gene3D" id="3.10.110.10">
    <property type="entry name" value="Ubiquitin Conjugating Enzyme"/>
    <property type="match status" value="1"/>
</dbReference>
<feature type="compositionally biased region" description="Low complexity" evidence="11">
    <location>
        <begin position="1406"/>
        <end position="1419"/>
    </location>
</feature>